<dbReference type="RefSeq" id="WP_026980330.1">
    <property type="nucleotide sequence ID" value="NZ_AUCZ01000008.1"/>
</dbReference>
<comment type="caution">
    <text evidence="1">The sequence shown here is derived from an EMBL/GenBank/DDBJ whole genome shotgun (WGS) entry which is preliminary data.</text>
</comment>
<gene>
    <name evidence="1" type="ORF">Q764_05905</name>
</gene>
<evidence type="ECO:0000313" key="2">
    <source>
        <dbReference type="Proteomes" id="UP000030121"/>
    </source>
</evidence>
<reference evidence="1 2" key="1">
    <citation type="submission" date="2013-09" db="EMBL/GenBank/DDBJ databases">
        <authorList>
            <person name="Zeng Z."/>
            <person name="Chen C."/>
        </authorList>
    </citation>
    <scope>NUCLEOTIDE SEQUENCE [LARGE SCALE GENOMIC DNA]</scope>
    <source>
        <strain evidence="1 2">GH29-5</strain>
    </source>
</reference>
<evidence type="ECO:0000313" key="1">
    <source>
        <dbReference type="EMBL" id="KGO89728.1"/>
    </source>
</evidence>
<proteinExistence type="predicted"/>
<organism evidence="1 2">
    <name type="scientific">Flavobacterium suncheonense GH29-5 = DSM 17707</name>
    <dbReference type="NCBI Taxonomy" id="1121899"/>
    <lineage>
        <taxon>Bacteria</taxon>
        <taxon>Pseudomonadati</taxon>
        <taxon>Bacteroidota</taxon>
        <taxon>Flavobacteriia</taxon>
        <taxon>Flavobacteriales</taxon>
        <taxon>Flavobacteriaceae</taxon>
        <taxon>Flavobacterium</taxon>
    </lineage>
</organism>
<sequence length="417" mass="45697">MLSIELKEDSAEKLAAIAGKPTKHYLFAAELNQMVEAINDLSSNPAFTEFITYLAPELDGTDFSAPANQEWKIKGVNYTNPAAVEHVITLASSGLKKFVLFVANSDNTIEMINGTESANPEVPPVPADTLFYAMYLVTDSLVGEEIPPVLGTNYKTKAENGDAIYSLGSFEYLSGTEASYNRIWSADTGMIKAISVSAGNPNVYPGKKYTIKNELASPLTIKHQDTTLSGSNYKKFWFFSGLDLILQPGESAKFHYSQGRFEFVSSSKLSEKTLQDFYFPISRTSINRSATGNFMAKNSISLSGPFTSDTGQTNHLLLGPSGANSHFVAPFKMELKDIFMDWNDTNAFQISIWKTAFGGGSAVEFFYRSVSGTQSINESNLSTGVTINKNDRISIFISDTGSGTAWTQIHLKFKELL</sequence>
<dbReference type="STRING" id="1121899.GCA_000430025_01896"/>
<dbReference type="EMBL" id="JRLW01000005">
    <property type="protein sequence ID" value="KGO89728.1"/>
    <property type="molecule type" value="Genomic_DNA"/>
</dbReference>
<keyword evidence="2" id="KW-1185">Reference proteome</keyword>
<dbReference type="Proteomes" id="UP000030121">
    <property type="component" value="Unassembled WGS sequence"/>
</dbReference>
<protein>
    <submittedName>
        <fullName evidence="1">Uncharacterized protein</fullName>
    </submittedName>
</protein>
<dbReference type="AlphaFoldDB" id="A0A0A2ME80"/>
<dbReference type="OrthoDB" id="1375847at2"/>
<dbReference type="eggNOG" id="ENOG5033R0W">
    <property type="taxonomic scope" value="Bacteria"/>
</dbReference>
<accession>A0A0A2ME80</accession>
<name>A0A0A2ME80_9FLAO</name>